<accession>A0ABM8HG26</accession>
<sequence length="265" mass="28813">MEASVVATMAEREQREGAPDLPHRWFAVAGGDEITGIAMRTAPFVPYPPFLLAMPDELAVELADVLLGRGEPVEGVNGGLPAARVFAERVADATESTVRTVMHTRLFELTELTPPEPAEGSLRRVDPSDVDDLQQVTAWTAAFHRDADAQAGRGPGDSEPEAPMTEQRLRSLAARTWFWEVDGEVVHMTGLNPPAFGVARIGPVYTPPRWRGNGYAASTVAALSQQVLDAGDRVCLYTDQANPVSNALYERLGYHPVVDNVQLRM</sequence>
<dbReference type="Gene3D" id="3.40.630.30">
    <property type="match status" value="1"/>
</dbReference>
<dbReference type="PROSITE" id="PS51186">
    <property type="entry name" value="GNAT"/>
    <property type="match status" value="1"/>
</dbReference>
<dbReference type="InterPro" id="IPR000182">
    <property type="entry name" value="GNAT_dom"/>
</dbReference>
<gene>
    <name evidence="3" type="ORF">GCM10025872_36190</name>
</gene>
<organism evidence="3">
    <name type="scientific">Barrientosiimonas endolithica</name>
    <dbReference type="NCBI Taxonomy" id="1535208"/>
    <lineage>
        <taxon>Bacteria</taxon>
        <taxon>Bacillati</taxon>
        <taxon>Actinomycetota</taxon>
        <taxon>Actinomycetes</taxon>
        <taxon>Micrococcales</taxon>
        <taxon>Dermacoccaceae</taxon>
        <taxon>Barrientosiimonas</taxon>
    </lineage>
</organism>
<dbReference type="EMBL" id="AP027735">
    <property type="protein sequence ID" value="BDZ59962.1"/>
    <property type="molecule type" value="Genomic_DNA"/>
</dbReference>
<name>A0ABM8HG26_9MICO</name>
<evidence type="ECO:0000313" key="3">
    <source>
        <dbReference type="EMBL" id="BDZ59962.1"/>
    </source>
</evidence>
<reference evidence="3" key="2">
    <citation type="submission" date="2023-02" db="EMBL/GenBank/DDBJ databases">
        <authorList>
            <person name="Sun Q."/>
            <person name="Mori K."/>
        </authorList>
    </citation>
    <scope>NUCLEOTIDE SEQUENCE</scope>
    <source>
        <strain evidence="3">NBRC 110608</strain>
    </source>
</reference>
<dbReference type="Pfam" id="PF00583">
    <property type="entry name" value="Acetyltransf_1"/>
    <property type="match status" value="1"/>
</dbReference>
<feature type="region of interest" description="Disordered" evidence="1">
    <location>
        <begin position="148"/>
        <end position="167"/>
    </location>
</feature>
<feature type="domain" description="N-acetyltransferase" evidence="2">
    <location>
        <begin position="120"/>
        <end position="265"/>
    </location>
</feature>
<dbReference type="InterPro" id="IPR016181">
    <property type="entry name" value="Acyl_CoA_acyltransferase"/>
</dbReference>
<evidence type="ECO:0000256" key="1">
    <source>
        <dbReference type="SAM" id="MobiDB-lite"/>
    </source>
</evidence>
<proteinExistence type="predicted"/>
<reference evidence="3" key="1">
    <citation type="journal article" date="2014" name="Int. J. Syst. Evol. Microbiol.">
        <title>Complete genome of a new Firmicutes species belonging to the dominant human colonic microbiota ('Ruminococcus bicirculans') reveals two chromosomes and a selective capacity to utilize plant glucans.</title>
        <authorList>
            <consortium name="NISC Comparative Sequencing Program"/>
            <person name="Wegmann U."/>
            <person name="Louis P."/>
            <person name="Goesmann A."/>
            <person name="Henrissat B."/>
            <person name="Duncan S.H."/>
            <person name="Flint H.J."/>
        </authorList>
    </citation>
    <scope>NUCLEOTIDE SEQUENCE</scope>
    <source>
        <strain evidence="3">NBRC 110608</strain>
    </source>
</reference>
<protein>
    <submittedName>
        <fullName evidence="3">N-acetyltransferase</fullName>
    </submittedName>
</protein>
<evidence type="ECO:0000259" key="2">
    <source>
        <dbReference type="PROSITE" id="PS51186"/>
    </source>
</evidence>
<dbReference type="SUPFAM" id="SSF55729">
    <property type="entry name" value="Acyl-CoA N-acyltransferases (Nat)"/>
    <property type="match status" value="1"/>
</dbReference>